<evidence type="ECO:0000256" key="7">
    <source>
        <dbReference type="ARBA" id="ARBA00023136"/>
    </source>
</evidence>
<comment type="similarity">
    <text evidence="2">Belongs to the BCCT transporter (TC 2.A.15) family.</text>
</comment>
<keyword evidence="10" id="KW-1185">Reference proteome</keyword>
<evidence type="ECO:0000256" key="2">
    <source>
        <dbReference type="ARBA" id="ARBA00005658"/>
    </source>
</evidence>
<feature type="transmembrane region" description="Helical" evidence="8">
    <location>
        <begin position="340"/>
        <end position="364"/>
    </location>
</feature>
<feature type="transmembrane region" description="Helical" evidence="8">
    <location>
        <begin position="30"/>
        <end position="56"/>
    </location>
</feature>
<feature type="transmembrane region" description="Helical" evidence="8">
    <location>
        <begin position="68"/>
        <end position="88"/>
    </location>
</feature>
<feature type="transmembrane region" description="Helical" evidence="8">
    <location>
        <begin position="311"/>
        <end position="328"/>
    </location>
</feature>
<accession>A0ABT3BDJ2</accession>
<organism evidence="9 10">
    <name type="scientific">Roseobacter sinensis</name>
    <dbReference type="NCBI Taxonomy" id="2931391"/>
    <lineage>
        <taxon>Bacteria</taxon>
        <taxon>Pseudomonadati</taxon>
        <taxon>Pseudomonadota</taxon>
        <taxon>Alphaproteobacteria</taxon>
        <taxon>Rhodobacterales</taxon>
        <taxon>Roseobacteraceae</taxon>
        <taxon>Roseobacter</taxon>
    </lineage>
</organism>
<dbReference type="InterPro" id="IPR018093">
    <property type="entry name" value="BCCT_CS"/>
</dbReference>
<feature type="transmembrane region" description="Helical" evidence="8">
    <location>
        <begin position="122"/>
        <end position="145"/>
    </location>
</feature>
<gene>
    <name evidence="9" type="ORF">MUB52_07350</name>
</gene>
<sequence length="505" mass="53969">MILWIVIRPDHAVSALSGGKDFTLGFFRAWFIYAVGGFVVFCLCVGALPISGRIILGSDDERPEHSTAAWLAMIFCAGIGAGALIYSVSEPLSHLTVNPSVIDGSMEANTVANASRALSYTYLHWGLSAWACYTVLGLAMAFFSYRHGMPLTIRSALGPALGKFYDGPIGDVIDVFSIFAIIVGIATTLGYGMGQLVYGVHSITQLPFFICEGERPDLIWQLVGLALVGVTATVSAMRGGIKWLSVLGAWLFLAVLVCFSLAGQSGDSLVRLGGSLWSYIGGLPINATRVSAPDGSELGQILATWQTDWTIFYWAWWIAFAPFVALFLARISRGRSLRSFVFGCMLAPVGVCVIWFAFVGGAALDVQLDPEATVDLQGVVASAQIYETIRAIARPGFATYWSAMFVALLTLLMITTLNAGILAINSIAAAGAETRSVPVHVLTWGFAVTTMIGSLIFAGGTDAVRNAMIVGALPFSFVIALSGICVALSLMMELRRRWHADRQGG</sequence>
<dbReference type="EMBL" id="JALIEB010000004">
    <property type="protein sequence ID" value="MCV3271238.1"/>
    <property type="molecule type" value="Genomic_DNA"/>
</dbReference>
<comment type="subcellular location">
    <subcellularLocation>
        <location evidence="1">Cell membrane</location>
        <topology evidence="1">Multi-pass membrane protein</topology>
    </subcellularLocation>
</comment>
<keyword evidence="4" id="KW-1003">Cell membrane</keyword>
<evidence type="ECO:0000256" key="6">
    <source>
        <dbReference type="ARBA" id="ARBA00022989"/>
    </source>
</evidence>
<dbReference type="PROSITE" id="PS01303">
    <property type="entry name" value="BCCT"/>
    <property type="match status" value="1"/>
</dbReference>
<dbReference type="PANTHER" id="PTHR30047:SF7">
    <property type="entry name" value="HIGH-AFFINITY CHOLINE TRANSPORT PROTEIN"/>
    <property type="match status" value="1"/>
</dbReference>
<dbReference type="Proteomes" id="UP001208690">
    <property type="component" value="Unassembled WGS sequence"/>
</dbReference>
<feature type="transmembrane region" description="Helical" evidence="8">
    <location>
        <begin position="218"/>
        <end position="236"/>
    </location>
</feature>
<evidence type="ECO:0000256" key="5">
    <source>
        <dbReference type="ARBA" id="ARBA00022692"/>
    </source>
</evidence>
<evidence type="ECO:0000256" key="1">
    <source>
        <dbReference type="ARBA" id="ARBA00004651"/>
    </source>
</evidence>
<keyword evidence="6 8" id="KW-1133">Transmembrane helix</keyword>
<feature type="transmembrane region" description="Helical" evidence="8">
    <location>
        <begin position="469"/>
        <end position="492"/>
    </location>
</feature>
<keyword evidence="3" id="KW-0813">Transport</keyword>
<dbReference type="Pfam" id="PF02028">
    <property type="entry name" value="BCCT"/>
    <property type="match status" value="1"/>
</dbReference>
<reference evidence="9 10" key="1">
    <citation type="submission" date="2022-04" db="EMBL/GenBank/DDBJ databases">
        <title>Roseobacter sp. WL0113 is a bacterium isolated from neritic sediment.</title>
        <authorList>
            <person name="Wang L."/>
            <person name="He W."/>
            <person name="Zhang D.-F."/>
        </authorList>
    </citation>
    <scope>NUCLEOTIDE SEQUENCE [LARGE SCALE GENOMIC DNA]</scope>
    <source>
        <strain evidence="9 10">WL0113</strain>
    </source>
</reference>
<evidence type="ECO:0000256" key="8">
    <source>
        <dbReference type="SAM" id="Phobius"/>
    </source>
</evidence>
<keyword evidence="7 8" id="KW-0472">Membrane</keyword>
<name>A0ABT3BDJ2_9RHOB</name>
<feature type="transmembrane region" description="Helical" evidence="8">
    <location>
        <begin position="437"/>
        <end position="457"/>
    </location>
</feature>
<protein>
    <submittedName>
        <fullName evidence="9">BCCT family transporter</fullName>
    </submittedName>
</protein>
<dbReference type="PANTHER" id="PTHR30047">
    <property type="entry name" value="HIGH-AFFINITY CHOLINE TRANSPORT PROTEIN-RELATED"/>
    <property type="match status" value="1"/>
</dbReference>
<evidence type="ECO:0000313" key="9">
    <source>
        <dbReference type="EMBL" id="MCV3271238.1"/>
    </source>
</evidence>
<comment type="caution">
    <text evidence="9">The sequence shown here is derived from an EMBL/GenBank/DDBJ whole genome shotgun (WGS) entry which is preliminary data.</text>
</comment>
<keyword evidence="5 8" id="KW-0812">Transmembrane</keyword>
<proteinExistence type="inferred from homology"/>
<evidence type="ECO:0000256" key="4">
    <source>
        <dbReference type="ARBA" id="ARBA00022475"/>
    </source>
</evidence>
<evidence type="ECO:0000256" key="3">
    <source>
        <dbReference type="ARBA" id="ARBA00022448"/>
    </source>
</evidence>
<feature type="transmembrane region" description="Helical" evidence="8">
    <location>
        <begin position="400"/>
        <end position="425"/>
    </location>
</feature>
<feature type="transmembrane region" description="Helical" evidence="8">
    <location>
        <begin position="172"/>
        <end position="198"/>
    </location>
</feature>
<feature type="transmembrane region" description="Helical" evidence="8">
    <location>
        <begin position="243"/>
        <end position="262"/>
    </location>
</feature>
<dbReference type="InterPro" id="IPR000060">
    <property type="entry name" value="BCCT_transptr"/>
</dbReference>
<evidence type="ECO:0000313" key="10">
    <source>
        <dbReference type="Proteomes" id="UP001208690"/>
    </source>
</evidence>